<evidence type="ECO:0008006" key="5">
    <source>
        <dbReference type="Google" id="ProtNLM"/>
    </source>
</evidence>
<dbReference type="Gene3D" id="3.40.50.2000">
    <property type="entry name" value="Glycogen Phosphorylase B"/>
    <property type="match status" value="2"/>
</dbReference>
<organism evidence="3 4">
    <name type="scientific">Candidatus Wolfebacteria bacterium GW2011_GWC1_43_10</name>
    <dbReference type="NCBI Taxonomy" id="1619011"/>
    <lineage>
        <taxon>Bacteria</taxon>
        <taxon>Candidatus Wolfeibacteriota</taxon>
    </lineage>
</organism>
<dbReference type="Pfam" id="PF00534">
    <property type="entry name" value="Glycos_transf_1"/>
    <property type="match status" value="1"/>
</dbReference>
<sequence length="370" mass="42099">MRKLRIATMVTGHYTTPPPFGVIYAPMDIAVAVSEGLQRRGHDVTFFAPEGSNIKVLRVESGGLKPLQQNGGLPILKDKKVGGAEVSKVFNLWDQYLLSLMYKEALESKFDVLHIHPVDRALPLAYVARKVPTVYTLHDPIYPWRAEMFQMFASPNQYYISISDAQRVPAPDFNYLATIYNGIDLADVPFSEKHGDYLLFVGRITPEKGVAEAVEVARKTGEKLFILGPETTGSYWEEKIKPYLGDQIRHIGVVSRKELYEYYKNAKATLVPIQWEEPFGLVMVESMATGTPVVAFRRGSVPEVIDHGKTGYVVDSVSEMADALKKIDRIDRRECRRRVEANFTTELMVNRYEKEFLRLFAHFRDKEKTK</sequence>
<dbReference type="InterPro" id="IPR001296">
    <property type="entry name" value="Glyco_trans_1"/>
</dbReference>
<dbReference type="InterPro" id="IPR028098">
    <property type="entry name" value="Glyco_trans_4-like_N"/>
</dbReference>
<dbReference type="EMBL" id="LCFA01000003">
    <property type="protein sequence ID" value="KKS82934.1"/>
    <property type="molecule type" value="Genomic_DNA"/>
</dbReference>
<gene>
    <name evidence="3" type="ORF">UV58_C0003G0008</name>
</gene>
<dbReference type="Proteomes" id="UP000034810">
    <property type="component" value="Unassembled WGS sequence"/>
</dbReference>
<dbReference type="PATRIC" id="fig|1619011.3.peg.123"/>
<comment type="caution">
    <text evidence="3">The sequence shown here is derived from an EMBL/GenBank/DDBJ whole genome shotgun (WGS) entry which is preliminary data.</text>
</comment>
<dbReference type="SUPFAM" id="SSF53756">
    <property type="entry name" value="UDP-Glycosyltransferase/glycogen phosphorylase"/>
    <property type="match status" value="1"/>
</dbReference>
<feature type="domain" description="Glycosyltransferase subfamily 4-like N-terminal" evidence="2">
    <location>
        <begin position="32"/>
        <end position="186"/>
    </location>
</feature>
<evidence type="ECO:0000259" key="2">
    <source>
        <dbReference type="Pfam" id="PF13439"/>
    </source>
</evidence>
<accession>A0A0G1CBY7</accession>
<dbReference type="AlphaFoldDB" id="A0A0G1CBY7"/>
<evidence type="ECO:0000259" key="1">
    <source>
        <dbReference type="Pfam" id="PF00534"/>
    </source>
</evidence>
<protein>
    <recommendedName>
        <fullName evidence="5">Glycosyl transferase group 1</fullName>
    </recommendedName>
</protein>
<dbReference type="CDD" id="cd03802">
    <property type="entry name" value="GT4_AviGT4-like"/>
    <property type="match status" value="1"/>
</dbReference>
<reference evidence="3 4" key="1">
    <citation type="journal article" date="2015" name="Nature">
        <title>rRNA introns, odd ribosomes, and small enigmatic genomes across a large radiation of phyla.</title>
        <authorList>
            <person name="Brown C.T."/>
            <person name="Hug L.A."/>
            <person name="Thomas B.C."/>
            <person name="Sharon I."/>
            <person name="Castelle C.J."/>
            <person name="Singh A."/>
            <person name="Wilkins M.J."/>
            <person name="Williams K.H."/>
            <person name="Banfield J.F."/>
        </authorList>
    </citation>
    <scope>NUCLEOTIDE SEQUENCE [LARGE SCALE GENOMIC DNA]</scope>
</reference>
<evidence type="ECO:0000313" key="3">
    <source>
        <dbReference type="EMBL" id="KKS82934.1"/>
    </source>
</evidence>
<name>A0A0G1CBY7_9BACT</name>
<dbReference type="PANTHER" id="PTHR12526:SF595">
    <property type="entry name" value="BLL5217 PROTEIN"/>
    <property type="match status" value="1"/>
</dbReference>
<feature type="domain" description="Glycosyl transferase family 1" evidence="1">
    <location>
        <begin position="194"/>
        <end position="330"/>
    </location>
</feature>
<dbReference type="GO" id="GO:0016757">
    <property type="term" value="F:glycosyltransferase activity"/>
    <property type="evidence" value="ECO:0007669"/>
    <property type="project" value="InterPro"/>
</dbReference>
<dbReference type="Pfam" id="PF13439">
    <property type="entry name" value="Glyco_transf_4"/>
    <property type="match status" value="1"/>
</dbReference>
<proteinExistence type="predicted"/>
<evidence type="ECO:0000313" key="4">
    <source>
        <dbReference type="Proteomes" id="UP000034810"/>
    </source>
</evidence>
<dbReference type="PANTHER" id="PTHR12526">
    <property type="entry name" value="GLYCOSYLTRANSFERASE"/>
    <property type="match status" value="1"/>
</dbReference>